<feature type="transmembrane region" description="Helical" evidence="1">
    <location>
        <begin position="177"/>
        <end position="203"/>
    </location>
</feature>
<keyword evidence="1" id="KW-1133">Transmembrane helix</keyword>
<keyword evidence="1" id="KW-0472">Membrane</keyword>
<proteinExistence type="predicted"/>
<evidence type="ECO:0008006" key="5">
    <source>
        <dbReference type="Google" id="ProtNLM"/>
    </source>
</evidence>
<feature type="chain" id="PRO_5046104667" description="DDE Tnp4 domain-containing protein" evidence="2">
    <location>
        <begin position="21"/>
        <end position="262"/>
    </location>
</feature>
<evidence type="ECO:0000313" key="4">
    <source>
        <dbReference type="Proteomes" id="UP001217089"/>
    </source>
</evidence>
<dbReference type="EMBL" id="JARBDR010000080">
    <property type="protein sequence ID" value="KAJ8321434.1"/>
    <property type="molecule type" value="Genomic_DNA"/>
</dbReference>
<dbReference type="InterPro" id="IPR026103">
    <property type="entry name" value="HARBI1_animal"/>
</dbReference>
<gene>
    <name evidence="3" type="ORF">KUTeg_001015</name>
</gene>
<keyword evidence="2" id="KW-0732">Signal</keyword>
<organism evidence="3 4">
    <name type="scientific">Tegillarca granosa</name>
    <name type="common">Malaysian cockle</name>
    <name type="synonym">Anadara granosa</name>
    <dbReference type="NCBI Taxonomy" id="220873"/>
    <lineage>
        <taxon>Eukaryota</taxon>
        <taxon>Metazoa</taxon>
        <taxon>Spiralia</taxon>
        <taxon>Lophotrochozoa</taxon>
        <taxon>Mollusca</taxon>
        <taxon>Bivalvia</taxon>
        <taxon>Autobranchia</taxon>
        <taxon>Pteriomorphia</taxon>
        <taxon>Arcoida</taxon>
        <taxon>Arcoidea</taxon>
        <taxon>Arcidae</taxon>
        <taxon>Tegillarca</taxon>
    </lineage>
</organism>
<keyword evidence="4" id="KW-1185">Reference proteome</keyword>
<feature type="signal peptide" evidence="2">
    <location>
        <begin position="1"/>
        <end position="20"/>
    </location>
</feature>
<keyword evidence="1" id="KW-0812">Transmembrane</keyword>
<name>A0ABQ9FW58_TEGGR</name>
<evidence type="ECO:0000256" key="2">
    <source>
        <dbReference type="SAM" id="SignalP"/>
    </source>
</evidence>
<protein>
    <recommendedName>
        <fullName evidence="5">DDE Tnp4 domain-containing protein</fullName>
    </recommendedName>
</protein>
<sequence>MFKLIHSFLMLSEIIILIKCNYEYLQQILFCLYSPDSVLGFELDSVSDTELSYRLDTELDWKLDIELNPDSVSDTLSDNYTDNLNLTFLRQVPGNLKYLSLTQNGDVLRLLERLENIERNRNVRRVFVDRQNPLECLEDEEIFVRYRFRSRTILYITDLLSDRLMHPTRRSLPLTPLLQVLVFVRILASGAFHLLIGVGVNISKAIAGRCIRRVAEAISSLAGKFIVFPTGNGIVHRKSGFCAVAGFPNVIGCIDGTQVRIT</sequence>
<evidence type="ECO:0000313" key="3">
    <source>
        <dbReference type="EMBL" id="KAJ8321434.1"/>
    </source>
</evidence>
<evidence type="ECO:0000256" key="1">
    <source>
        <dbReference type="SAM" id="Phobius"/>
    </source>
</evidence>
<dbReference type="Proteomes" id="UP001217089">
    <property type="component" value="Unassembled WGS sequence"/>
</dbReference>
<dbReference type="PRINTS" id="PR02086">
    <property type="entry name" value="PUTNUCHARBI1"/>
</dbReference>
<comment type="caution">
    <text evidence="3">The sequence shown here is derived from an EMBL/GenBank/DDBJ whole genome shotgun (WGS) entry which is preliminary data.</text>
</comment>
<accession>A0ABQ9FW58</accession>
<reference evidence="3 4" key="1">
    <citation type="submission" date="2022-12" db="EMBL/GenBank/DDBJ databases">
        <title>Chromosome-level genome of Tegillarca granosa.</title>
        <authorList>
            <person name="Kim J."/>
        </authorList>
    </citation>
    <scope>NUCLEOTIDE SEQUENCE [LARGE SCALE GENOMIC DNA]</scope>
    <source>
        <strain evidence="3">Teg-2019</strain>
        <tissue evidence="3">Adductor muscle</tissue>
    </source>
</reference>